<sequence>MAPRAYAVVTVLTALFGAALALLALLVLWLISREDADSPRPDASAFDLTEAFVVLASQVLAAAVVLVPAAVAARMGYGVGRYVTVLVAALLAWRAVGLAAVFPLLAVGAAWWTFAVVILLQPPAQTFCRTMRDYRAAGRTDRALTEPARR</sequence>
<protein>
    <recommendedName>
        <fullName evidence="4">Integral membrane protein</fullName>
    </recommendedName>
</protein>
<evidence type="ECO:0000313" key="3">
    <source>
        <dbReference type="Proteomes" id="UP001595955"/>
    </source>
</evidence>
<keyword evidence="1" id="KW-0472">Membrane</keyword>
<evidence type="ECO:0000256" key="1">
    <source>
        <dbReference type="SAM" id="Phobius"/>
    </source>
</evidence>
<keyword evidence="1" id="KW-1133">Transmembrane helix</keyword>
<dbReference type="Proteomes" id="UP001595955">
    <property type="component" value="Unassembled WGS sequence"/>
</dbReference>
<evidence type="ECO:0000313" key="2">
    <source>
        <dbReference type="EMBL" id="MFC4554923.1"/>
    </source>
</evidence>
<keyword evidence="1" id="KW-0812">Transmembrane</keyword>
<accession>A0ABV9DAK0</accession>
<reference evidence="3" key="1">
    <citation type="journal article" date="2019" name="Int. J. Syst. Evol. Microbiol.">
        <title>The Global Catalogue of Microorganisms (GCM) 10K type strain sequencing project: providing services to taxonomists for standard genome sequencing and annotation.</title>
        <authorList>
            <consortium name="The Broad Institute Genomics Platform"/>
            <consortium name="The Broad Institute Genome Sequencing Center for Infectious Disease"/>
            <person name="Wu L."/>
            <person name="Ma J."/>
        </authorList>
    </citation>
    <scope>NUCLEOTIDE SEQUENCE [LARGE SCALE GENOMIC DNA]</scope>
    <source>
        <strain evidence="3">JCM 3369</strain>
    </source>
</reference>
<gene>
    <name evidence="2" type="ORF">ACFO3F_06665</name>
</gene>
<dbReference type="RefSeq" id="WP_122823937.1">
    <property type="nucleotide sequence ID" value="NZ_CP033325.1"/>
</dbReference>
<dbReference type="EMBL" id="JBHSGF010000004">
    <property type="protein sequence ID" value="MFC4554923.1"/>
    <property type="molecule type" value="Genomic_DNA"/>
</dbReference>
<proteinExistence type="predicted"/>
<organism evidence="2 3">
    <name type="scientific">Georgenia faecalis</name>
    <dbReference type="NCBI Taxonomy" id="2483799"/>
    <lineage>
        <taxon>Bacteria</taxon>
        <taxon>Bacillati</taxon>
        <taxon>Actinomycetota</taxon>
        <taxon>Actinomycetes</taxon>
        <taxon>Micrococcales</taxon>
        <taxon>Bogoriellaceae</taxon>
        <taxon>Georgenia</taxon>
    </lineage>
</organism>
<evidence type="ECO:0008006" key="4">
    <source>
        <dbReference type="Google" id="ProtNLM"/>
    </source>
</evidence>
<feature type="transmembrane region" description="Helical" evidence="1">
    <location>
        <begin position="51"/>
        <end position="72"/>
    </location>
</feature>
<feature type="transmembrane region" description="Helical" evidence="1">
    <location>
        <begin position="102"/>
        <end position="120"/>
    </location>
</feature>
<name>A0ABV9DAK0_9MICO</name>
<keyword evidence="3" id="KW-1185">Reference proteome</keyword>
<comment type="caution">
    <text evidence="2">The sequence shown here is derived from an EMBL/GenBank/DDBJ whole genome shotgun (WGS) entry which is preliminary data.</text>
</comment>
<feature type="transmembrane region" description="Helical" evidence="1">
    <location>
        <begin position="79"/>
        <end position="96"/>
    </location>
</feature>
<feature type="transmembrane region" description="Helical" evidence="1">
    <location>
        <begin position="7"/>
        <end position="31"/>
    </location>
</feature>